<organism evidence="16 17">
    <name type="scientific">Nitrospirillum iridis</name>
    <dbReference type="NCBI Taxonomy" id="765888"/>
    <lineage>
        <taxon>Bacteria</taxon>
        <taxon>Pseudomonadati</taxon>
        <taxon>Pseudomonadota</taxon>
        <taxon>Alphaproteobacteria</taxon>
        <taxon>Rhodospirillales</taxon>
        <taxon>Azospirillaceae</taxon>
        <taxon>Nitrospirillum</taxon>
    </lineage>
</organism>
<dbReference type="EMBL" id="JACIIZ010000002">
    <property type="protein sequence ID" value="MBB6250125.1"/>
    <property type="molecule type" value="Genomic_DNA"/>
</dbReference>
<feature type="chain" id="PRO_5031010413" evidence="13">
    <location>
        <begin position="24"/>
        <end position="773"/>
    </location>
</feature>
<evidence type="ECO:0000256" key="4">
    <source>
        <dbReference type="ARBA" id="ARBA00022496"/>
    </source>
</evidence>
<reference evidence="16 17" key="1">
    <citation type="submission" date="2020-08" db="EMBL/GenBank/DDBJ databases">
        <title>Genomic Encyclopedia of Type Strains, Phase IV (KMG-IV): sequencing the most valuable type-strain genomes for metagenomic binning, comparative biology and taxonomic classification.</title>
        <authorList>
            <person name="Goeker M."/>
        </authorList>
    </citation>
    <scope>NUCLEOTIDE SEQUENCE [LARGE SCALE GENOMIC DNA]</scope>
    <source>
        <strain evidence="16 17">DSM 22198</strain>
    </source>
</reference>
<feature type="signal peptide" evidence="13">
    <location>
        <begin position="1"/>
        <end position="23"/>
    </location>
</feature>
<evidence type="ECO:0000256" key="5">
    <source>
        <dbReference type="ARBA" id="ARBA00022692"/>
    </source>
</evidence>
<dbReference type="AlphaFoldDB" id="A0A7X0EBH6"/>
<dbReference type="RefSeq" id="WP_246462891.1">
    <property type="nucleotide sequence ID" value="NZ_JACIIZ010000002.1"/>
</dbReference>
<evidence type="ECO:0000313" key="17">
    <source>
        <dbReference type="Proteomes" id="UP000539175"/>
    </source>
</evidence>
<evidence type="ECO:0000256" key="8">
    <source>
        <dbReference type="ARBA" id="ARBA00023077"/>
    </source>
</evidence>
<comment type="subcellular location">
    <subcellularLocation>
        <location evidence="1 11">Cell outer membrane</location>
        <topology evidence="1 11">Multi-pass membrane protein</topology>
    </subcellularLocation>
</comment>
<dbReference type="SUPFAM" id="SSF56935">
    <property type="entry name" value="Porins"/>
    <property type="match status" value="1"/>
</dbReference>
<dbReference type="GO" id="GO:0009279">
    <property type="term" value="C:cell outer membrane"/>
    <property type="evidence" value="ECO:0007669"/>
    <property type="project" value="UniProtKB-SubCell"/>
</dbReference>
<dbReference type="Proteomes" id="UP000539175">
    <property type="component" value="Unassembled WGS sequence"/>
</dbReference>
<dbReference type="PANTHER" id="PTHR32552">
    <property type="entry name" value="FERRICHROME IRON RECEPTOR-RELATED"/>
    <property type="match status" value="1"/>
</dbReference>
<keyword evidence="5 11" id="KW-0812">Transmembrane</keyword>
<evidence type="ECO:0000259" key="15">
    <source>
        <dbReference type="Pfam" id="PF07715"/>
    </source>
</evidence>
<comment type="similarity">
    <text evidence="11 12">Belongs to the TonB-dependent receptor family.</text>
</comment>
<dbReference type="PROSITE" id="PS52016">
    <property type="entry name" value="TONB_DEPENDENT_REC_3"/>
    <property type="match status" value="1"/>
</dbReference>
<evidence type="ECO:0000256" key="7">
    <source>
        <dbReference type="ARBA" id="ARBA00023065"/>
    </source>
</evidence>
<evidence type="ECO:0000313" key="16">
    <source>
        <dbReference type="EMBL" id="MBB6250125.1"/>
    </source>
</evidence>
<evidence type="ECO:0000256" key="1">
    <source>
        <dbReference type="ARBA" id="ARBA00004571"/>
    </source>
</evidence>
<dbReference type="Gene3D" id="2.40.170.20">
    <property type="entry name" value="TonB-dependent receptor, beta-barrel domain"/>
    <property type="match status" value="1"/>
</dbReference>
<evidence type="ECO:0000256" key="12">
    <source>
        <dbReference type="RuleBase" id="RU003357"/>
    </source>
</evidence>
<comment type="caution">
    <text evidence="16">The sequence shown here is derived from an EMBL/GenBank/DDBJ whole genome shotgun (WGS) entry which is preliminary data.</text>
</comment>
<keyword evidence="7" id="KW-0406">Ion transport</keyword>
<accession>A0A7X0EBH6</accession>
<dbReference type="InterPro" id="IPR039426">
    <property type="entry name" value="TonB-dep_rcpt-like"/>
</dbReference>
<keyword evidence="2 11" id="KW-0813">Transport</keyword>
<gene>
    <name evidence="16" type="ORF">FHS74_000666</name>
</gene>
<evidence type="ECO:0000256" key="9">
    <source>
        <dbReference type="ARBA" id="ARBA00023136"/>
    </source>
</evidence>
<protein>
    <submittedName>
        <fullName evidence="16">Iron complex outermembrane receptor protein</fullName>
    </submittedName>
</protein>
<evidence type="ECO:0000256" key="2">
    <source>
        <dbReference type="ARBA" id="ARBA00022448"/>
    </source>
</evidence>
<dbReference type="InterPro" id="IPR000531">
    <property type="entry name" value="Beta-barrel_TonB"/>
</dbReference>
<dbReference type="InterPro" id="IPR012910">
    <property type="entry name" value="Plug_dom"/>
</dbReference>
<sequence>MKRLLGPATAMATLLLAAASAHAGGLPDDAVGDATGGDATGNATDADTGGTLKEVVVTAEQRAQALQSAPIAVQTVDGASLAVASLTNTADLTRTLPALVVAPATAGTPQLYVRGIGSFISTSYAEPAVAFNLDGVYVARPAGAGLAFYDLQRLELLPGPQGTLYGRNASAGVLNVVPEVPRLGETSGHASLEFGNYNLRKGEGALNVPLSPKAALRVAAQVVDRKGYLSDGYDDDQSQAGRVQVLLEPADDWHIRLAADYAHRGGKGDAQVQYPFVDANNPWIGPSDPRAVTAYYAALPALASRNPLIGNAKNDGFIDDKAWGLKTDIVKDFGFAILTVTPAYRGMDEHYLTYVPSAFSLTSRSRATSVDARLASTGTGPLSWQGGVSYFQETLYADQDFNNYVQHAVGKGRLTTEAESVYGQATYAALPDLRLTAGGRLSHDEKTQDILFGSNTFTAAAPTLLPRNDRHDWNGTSWKVGADYDLAPASLLYATIATGYKAGGFFSSPVGMSDHYAPEHLTAYTVGLKNTLFDKRVQLNLEAFDYEYRDQQINYTAPVLTGVARAPYVGLLVTQNAGRAHMRGLAVDGRWQVTADDLLTASGQYLDTAYDDFSYRNYSGLGLAPASGCRYTNVSATAVPKPTGVSKIWAVNCAGQPALNAPRWTATIGYQHDFRLDGHGTVTAAGDVYFSSSYRTAYDYDARQIQGGYHMTNLRLTYTPADAWWSLTGYVNNVENQAVVATGYQPAQGLGTGYNSESIRPPRLYGVRVRVAY</sequence>
<keyword evidence="6" id="KW-0408">Iron</keyword>
<feature type="domain" description="TonB-dependent receptor-like beta-barrel" evidence="14">
    <location>
        <begin position="218"/>
        <end position="734"/>
    </location>
</feature>
<dbReference type="Pfam" id="PF00593">
    <property type="entry name" value="TonB_dep_Rec_b-barrel"/>
    <property type="match status" value="1"/>
</dbReference>
<dbReference type="InterPro" id="IPR036942">
    <property type="entry name" value="Beta-barrel_TonB_sf"/>
</dbReference>
<evidence type="ECO:0000256" key="13">
    <source>
        <dbReference type="SAM" id="SignalP"/>
    </source>
</evidence>
<name>A0A7X0EBH6_9PROT</name>
<keyword evidence="13" id="KW-0732">Signal</keyword>
<proteinExistence type="inferred from homology"/>
<evidence type="ECO:0000259" key="14">
    <source>
        <dbReference type="Pfam" id="PF00593"/>
    </source>
</evidence>
<evidence type="ECO:0000256" key="3">
    <source>
        <dbReference type="ARBA" id="ARBA00022452"/>
    </source>
</evidence>
<evidence type="ECO:0000256" key="10">
    <source>
        <dbReference type="ARBA" id="ARBA00023237"/>
    </source>
</evidence>
<keyword evidence="3 11" id="KW-1134">Transmembrane beta strand</keyword>
<keyword evidence="8 12" id="KW-0798">TonB box</keyword>
<dbReference type="PANTHER" id="PTHR32552:SF81">
    <property type="entry name" value="TONB-DEPENDENT OUTER MEMBRANE RECEPTOR"/>
    <property type="match status" value="1"/>
</dbReference>
<keyword evidence="17" id="KW-1185">Reference proteome</keyword>
<feature type="domain" description="TonB-dependent receptor plug" evidence="15">
    <location>
        <begin position="66"/>
        <end position="173"/>
    </location>
</feature>
<dbReference type="Pfam" id="PF07715">
    <property type="entry name" value="Plug"/>
    <property type="match status" value="1"/>
</dbReference>
<keyword evidence="4" id="KW-0410">Iron transport</keyword>
<keyword evidence="10 11" id="KW-0998">Cell outer membrane</keyword>
<keyword evidence="16" id="KW-0675">Receptor</keyword>
<dbReference type="GO" id="GO:0006826">
    <property type="term" value="P:iron ion transport"/>
    <property type="evidence" value="ECO:0007669"/>
    <property type="project" value="UniProtKB-KW"/>
</dbReference>
<evidence type="ECO:0000256" key="6">
    <source>
        <dbReference type="ARBA" id="ARBA00023004"/>
    </source>
</evidence>
<evidence type="ECO:0000256" key="11">
    <source>
        <dbReference type="PROSITE-ProRule" id="PRU01360"/>
    </source>
</evidence>
<keyword evidence="9 11" id="KW-0472">Membrane</keyword>